<reference evidence="11" key="1">
    <citation type="journal article" date="2016" name="Sci. Rep.">
        <title>Molecular characterization of firefly nuptial gifts: a multi-omics approach sheds light on postcopulatory sexual selection.</title>
        <authorList>
            <person name="Al-Wathiqui N."/>
            <person name="Fallon T.R."/>
            <person name="South A."/>
            <person name="Weng J.K."/>
            <person name="Lewis S.M."/>
        </authorList>
    </citation>
    <scope>NUCLEOTIDE SEQUENCE</scope>
</reference>
<protein>
    <recommendedName>
        <fullName evidence="3">Conserved oligomeric Golgi complex subunit 3</fullName>
    </recommendedName>
    <alternativeName>
        <fullName evidence="8">Component of oligomeric Golgi complex 3</fullName>
    </alternativeName>
</protein>
<dbReference type="AlphaFoldDB" id="A0A1Y1MUW2"/>
<feature type="domain" description="Conserved oligomeric Golgi complex subunit 3 C-terminal" evidence="10">
    <location>
        <begin position="282"/>
        <end position="618"/>
    </location>
</feature>
<organism evidence="11">
    <name type="scientific">Photinus pyralis</name>
    <name type="common">Common eastern firefly</name>
    <name type="synonym">Lampyris pyralis</name>
    <dbReference type="NCBI Taxonomy" id="7054"/>
    <lineage>
        <taxon>Eukaryota</taxon>
        <taxon>Metazoa</taxon>
        <taxon>Ecdysozoa</taxon>
        <taxon>Arthropoda</taxon>
        <taxon>Hexapoda</taxon>
        <taxon>Insecta</taxon>
        <taxon>Pterygota</taxon>
        <taxon>Neoptera</taxon>
        <taxon>Endopterygota</taxon>
        <taxon>Coleoptera</taxon>
        <taxon>Polyphaga</taxon>
        <taxon>Elateriformia</taxon>
        <taxon>Elateroidea</taxon>
        <taxon>Lampyridae</taxon>
        <taxon>Lampyrinae</taxon>
        <taxon>Photinus</taxon>
    </lineage>
</organism>
<evidence type="ECO:0000259" key="10">
    <source>
        <dbReference type="Pfam" id="PF20671"/>
    </source>
</evidence>
<evidence type="ECO:0000313" key="11">
    <source>
        <dbReference type="EMBL" id="JAV89441.1"/>
    </source>
</evidence>
<name>A0A1Y1MUW2_PHOPY</name>
<dbReference type="GO" id="GO:0006891">
    <property type="term" value="P:intra-Golgi vesicle-mediated transport"/>
    <property type="evidence" value="ECO:0007669"/>
    <property type="project" value="TreeGrafter"/>
</dbReference>
<dbReference type="PANTHER" id="PTHR13302:SF8">
    <property type="entry name" value="CONSERVED OLIGOMERIC GOLGI COMPLEX SUBUNIT 3"/>
    <property type="match status" value="1"/>
</dbReference>
<evidence type="ECO:0000256" key="7">
    <source>
        <dbReference type="ARBA" id="ARBA00023136"/>
    </source>
</evidence>
<sequence>MEGHTSKEDVLSEAYKQKKVLENVSNWQLGENPLTEITEEQLDILYQVKDLIEENYYGMSKTEDQKSVRTLEQNKLDIPTINTHKDYVQWMVNVEKEVNLENLNDYFVFHDKLEKQSLECEKLFKHVEDTSKSVEFLHEQYHDVTAKTDSLHSLSEQLMKQQKILKDKKAGLTKHLHYFKLYRTLLSNVNHYSSNVSSEEFMETLNQIDDCMSYIQLHPNFKESKSYTAKYENILAKAVIFIKRYFNDVVASATKQVTDPDKATNLLAPGNDESQQVESAFSLYYGKFQSAAAKVKPIINHIEAKVDKHTMYQQLLLDCQQTYFSLRSPIMTDAVTKALLDLKNKHKSDHSILFRSAGLFVMQICQDESTCFNYFFSSNCPQLDEYFGILSQQLYDMLRPCLISIYHLEVLTELCGILRGEMLNDQIQNNEILRKFKEVILQLLEDIEERLVFRTNIFFHNDLKLYQPSPGDLAYPDKLEQMENITEELESRAESRGSLESQEVANINARQVGQFRSYTGNSPADLHGMWYPTVKRTLVCLSRLYCCLDREIFQGLAQEALCICVETIAKAESLISARKTSLDGRLFQIKHLLILREQIAPFQVDFTVKEVGLDFSNIKTAAMGLIQNRNNLFTFSSHNAVLEFLLEGTPKVKEYLIDSRKEIDKQLKASCEAFIANTTNLLIGDVLKWIQQANSYLQNANSPSPLHSEEFGKAQILSRIISEARKNIKLKIPEVQRGMQLYLANKETEFILFRPIKINIMNAFMQIETILETAKYSHEDQLIVACPTPEQANVLICSVSLASEQDSQDLSRSASVVPKVAKDVSAQ</sequence>
<dbReference type="InterPro" id="IPR016159">
    <property type="entry name" value="Cullin_repeat-like_dom_sf"/>
</dbReference>
<accession>A0A1Y1MUW2</accession>
<evidence type="ECO:0000259" key="9">
    <source>
        <dbReference type="Pfam" id="PF04136"/>
    </source>
</evidence>
<dbReference type="PANTHER" id="PTHR13302">
    <property type="entry name" value="CONSERVED OLIGOMERIC GOLGI COMPLEX COMPONENT 3"/>
    <property type="match status" value="1"/>
</dbReference>
<dbReference type="GO" id="GO:0007030">
    <property type="term" value="P:Golgi organization"/>
    <property type="evidence" value="ECO:0007669"/>
    <property type="project" value="TreeGrafter"/>
</dbReference>
<keyword evidence="6" id="KW-0333">Golgi apparatus</keyword>
<dbReference type="EMBL" id="GEZM01020035">
    <property type="protein sequence ID" value="JAV89441.1"/>
    <property type="molecule type" value="Transcribed_RNA"/>
</dbReference>
<evidence type="ECO:0000256" key="5">
    <source>
        <dbReference type="ARBA" id="ARBA00022927"/>
    </source>
</evidence>
<comment type="similarity">
    <text evidence="2">Belongs to the COG3 family.</text>
</comment>
<dbReference type="InterPro" id="IPR048685">
    <property type="entry name" value="COG3_C"/>
</dbReference>
<keyword evidence="5" id="KW-0653">Protein transport</keyword>
<dbReference type="InterPro" id="IPR007265">
    <property type="entry name" value="COG_su3"/>
</dbReference>
<keyword evidence="7" id="KW-0472">Membrane</keyword>
<evidence type="ECO:0000256" key="6">
    <source>
        <dbReference type="ARBA" id="ARBA00023034"/>
    </source>
</evidence>
<evidence type="ECO:0000256" key="3">
    <source>
        <dbReference type="ARBA" id="ARBA00020976"/>
    </source>
</evidence>
<dbReference type="GO" id="GO:0000139">
    <property type="term" value="C:Golgi membrane"/>
    <property type="evidence" value="ECO:0007669"/>
    <property type="project" value="UniProtKB-SubCell"/>
</dbReference>
<keyword evidence="4" id="KW-0813">Transport</keyword>
<comment type="subcellular location">
    <subcellularLocation>
        <location evidence="1">Golgi apparatus membrane</location>
        <topology evidence="1">Peripheral membrane protein</topology>
    </subcellularLocation>
</comment>
<dbReference type="Pfam" id="PF04136">
    <property type="entry name" value="COG3_N"/>
    <property type="match status" value="1"/>
</dbReference>
<feature type="domain" description="Conserved oligomeric Golgi complex subunit 3 N-terminal" evidence="9">
    <location>
        <begin position="110"/>
        <end position="250"/>
    </location>
</feature>
<evidence type="ECO:0000256" key="8">
    <source>
        <dbReference type="ARBA" id="ARBA00031339"/>
    </source>
</evidence>
<proteinExistence type="inferred from homology"/>
<dbReference type="GO" id="GO:0006886">
    <property type="term" value="P:intracellular protein transport"/>
    <property type="evidence" value="ECO:0007669"/>
    <property type="project" value="InterPro"/>
</dbReference>
<dbReference type="GO" id="GO:0017119">
    <property type="term" value="C:Golgi transport complex"/>
    <property type="evidence" value="ECO:0007669"/>
    <property type="project" value="TreeGrafter"/>
</dbReference>
<evidence type="ECO:0000256" key="1">
    <source>
        <dbReference type="ARBA" id="ARBA00004395"/>
    </source>
</evidence>
<evidence type="ECO:0000256" key="2">
    <source>
        <dbReference type="ARBA" id="ARBA00009936"/>
    </source>
</evidence>
<evidence type="ECO:0000256" key="4">
    <source>
        <dbReference type="ARBA" id="ARBA00022448"/>
    </source>
</evidence>
<dbReference type="SUPFAM" id="SSF74788">
    <property type="entry name" value="Cullin repeat-like"/>
    <property type="match status" value="1"/>
</dbReference>
<dbReference type="InterPro" id="IPR048320">
    <property type="entry name" value="COG3_N"/>
</dbReference>
<dbReference type="Pfam" id="PF20671">
    <property type="entry name" value="COG3_C"/>
    <property type="match status" value="1"/>
</dbReference>
<dbReference type="GO" id="GO:0005801">
    <property type="term" value="C:cis-Golgi network"/>
    <property type="evidence" value="ECO:0007669"/>
    <property type="project" value="InterPro"/>
</dbReference>